<dbReference type="EMBL" id="LT629750">
    <property type="protein sequence ID" value="SDT54964.1"/>
    <property type="molecule type" value="Genomic_DNA"/>
</dbReference>
<feature type="transmembrane region" description="Helical" evidence="9">
    <location>
        <begin position="358"/>
        <end position="377"/>
    </location>
</feature>
<evidence type="ECO:0000256" key="2">
    <source>
        <dbReference type="ARBA" id="ARBA00008537"/>
    </source>
</evidence>
<evidence type="ECO:0000256" key="6">
    <source>
        <dbReference type="ARBA" id="ARBA00022989"/>
    </source>
</evidence>
<feature type="domain" description="Major facilitator superfamily (MFS) profile" evidence="10">
    <location>
        <begin position="37"/>
        <end position="534"/>
    </location>
</feature>
<proteinExistence type="inferred from homology"/>
<feature type="transmembrane region" description="Helical" evidence="9">
    <location>
        <begin position="128"/>
        <end position="150"/>
    </location>
</feature>
<dbReference type="InterPro" id="IPR020846">
    <property type="entry name" value="MFS_dom"/>
</dbReference>
<feature type="region of interest" description="Disordered" evidence="8">
    <location>
        <begin position="1"/>
        <end position="22"/>
    </location>
</feature>
<evidence type="ECO:0000256" key="1">
    <source>
        <dbReference type="ARBA" id="ARBA00004651"/>
    </source>
</evidence>
<feature type="transmembrane region" description="Helical" evidence="9">
    <location>
        <begin position="255"/>
        <end position="274"/>
    </location>
</feature>
<dbReference type="AlphaFoldDB" id="A0A1H2B9Y2"/>
<keyword evidence="3" id="KW-0813">Transport</keyword>
<accession>A0A1H2B9Y2</accession>
<evidence type="ECO:0000256" key="4">
    <source>
        <dbReference type="ARBA" id="ARBA00022475"/>
    </source>
</evidence>
<dbReference type="GO" id="GO:0005886">
    <property type="term" value="C:plasma membrane"/>
    <property type="evidence" value="ECO:0007669"/>
    <property type="project" value="UniProtKB-SubCell"/>
</dbReference>
<keyword evidence="7 9" id="KW-0472">Membrane</keyword>
<organism evidence="11 12">
    <name type="scientific">Bradyrhizobium canariense</name>
    <dbReference type="NCBI Taxonomy" id="255045"/>
    <lineage>
        <taxon>Bacteria</taxon>
        <taxon>Pseudomonadati</taxon>
        <taxon>Pseudomonadota</taxon>
        <taxon>Alphaproteobacteria</taxon>
        <taxon>Hyphomicrobiales</taxon>
        <taxon>Nitrobacteraceae</taxon>
        <taxon>Bradyrhizobium</taxon>
    </lineage>
</organism>
<sequence length="541" mass="57577">MSNPSLSASISALPTSRGTSDRTAIDPNRASVMTWVAVLAAMIGSFMAILNIQITNASLLNIEGGIGTGVDNGSWISTSYLIGEIVVIPLTDYLSRVFSFRRYMLASAALFATFSVACAFTHDLPSMIAMRGLQGFAGGVLIPMAFTLVLTKLPKPQQPVGLAIFALSVTFAPAIGPTIGGYLTENYGWRTIFFVNVIPTVAMVTALYFSLERQPMQLKLLKEGDWAGIATMAIGLSALQTVLEEGNKDDWFSSPFILRLAAIALVSLSLFAWIELTVEKPLIRLRLLKGRNFGFGTIAMTMLGFALFGSVYILPAYLGQAQGYNAEQIGAVMAWTGLPQLILIPLVPKLMQRIDTRYIAITGLLIFAYSCFMNTAMSPDYAGDQLWIPNIVRAIGQAMVLTPLTSVTTGGIAPQDAAAASGISNMFRNLGGAIGTAVLATVITKREQFHSNIIGQSVTLGREEVRNRIAAMTDYFAAHGVPDPAAAHQQAIIALGNTVKHQALVMGFSDTFAVLGAVLVLAAIAVMLTRKVKGAAGGGAH</sequence>
<feature type="transmembrane region" description="Helical" evidence="9">
    <location>
        <begin position="32"/>
        <end position="54"/>
    </location>
</feature>
<dbReference type="Proteomes" id="UP000243904">
    <property type="component" value="Chromosome I"/>
</dbReference>
<dbReference type="CDD" id="cd17503">
    <property type="entry name" value="MFS_LmrB_MDR_like"/>
    <property type="match status" value="1"/>
</dbReference>
<evidence type="ECO:0000256" key="5">
    <source>
        <dbReference type="ARBA" id="ARBA00022692"/>
    </source>
</evidence>
<feature type="transmembrane region" description="Helical" evidence="9">
    <location>
        <begin position="504"/>
        <end position="528"/>
    </location>
</feature>
<gene>
    <name evidence="11" type="ORF">SAMN05444158_6948</name>
</gene>
<feature type="transmembrane region" description="Helical" evidence="9">
    <location>
        <begin position="103"/>
        <end position="122"/>
    </location>
</feature>
<evidence type="ECO:0000256" key="3">
    <source>
        <dbReference type="ARBA" id="ARBA00022448"/>
    </source>
</evidence>
<dbReference type="FunFam" id="1.20.1720.10:FF:000016">
    <property type="entry name" value="EmrB/QacA family drug resistance transporter"/>
    <property type="match status" value="1"/>
</dbReference>
<evidence type="ECO:0000256" key="9">
    <source>
        <dbReference type="SAM" id="Phobius"/>
    </source>
</evidence>
<evidence type="ECO:0000313" key="12">
    <source>
        <dbReference type="Proteomes" id="UP000243904"/>
    </source>
</evidence>
<dbReference type="InterPro" id="IPR004638">
    <property type="entry name" value="EmrB-like"/>
</dbReference>
<feature type="transmembrane region" description="Helical" evidence="9">
    <location>
        <begin position="295"/>
        <end position="317"/>
    </location>
</feature>
<keyword evidence="6 9" id="KW-1133">Transmembrane helix</keyword>
<dbReference type="InterPro" id="IPR036259">
    <property type="entry name" value="MFS_trans_sf"/>
</dbReference>
<evidence type="ECO:0000259" key="10">
    <source>
        <dbReference type="PROSITE" id="PS50850"/>
    </source>
</evidence>
<evidence type="ECO:0000313" key="11">
    <source>
        <dbReference type="EMBL" id="SDT54964.1"/>
    </source>
</evidence>
<keyword evidence="12" id="KW-1185">Reference proteome</keyword>
<comment type="similarity">
    <text evidence="2">Belongs to the major facilitator superfamily. EmrB family.</text>
</comment>
<feature type="transmembrane region" description="Helical" evidence="9">
    <location>
        <begin position="189"/>
        <end position="211"/>
    </location>
</feature>
<feature type="transmembrane region" description="Helical" evidence="9">
    <location>
        <begin position="223"/>
        <end position="243"/>
    </location>
</feature>
<dbReference type="FunFam" id="1.20.1250.20:FF:000608">
    <property type="entry name" value="EmrB/QacA family drug resistance transporter"/>
    <property type="match status" value="1"/>
</dbReference>
<comment type="subcellular location">
    <subcellularLocation>
        <location evidence="1">Cell membrane</location>
        <topology evidence="1">Multi-pass membrane protein</topology>
    </subcellularLocation>
</comment>
<dbReference type="PANTHER" id="PTHR42718">
    <property type="entry name" value="MAJOR FACILITATOR SUPERFAMILY MULTIDRUG TRANSPORTER MFSC"/>
    <property type="match status" value="1"/>
</dbReference>
<evidence type="ECO:0000256" key="8">
    <source>
        <dbReference type="SAM" id="MobiDB-lite"/>
    </source>
</evidence>
<feature type="transmembrane region" description="Helical" evidence="9">
    <location>
        <begin position="162"/>
        <end position="183"/>
    </location>
</feature>
<dbReference type="PANTHER" id="PTHR42718:SF9">
    <property type="entry name" value="MAJOR FACILITATOR SUPERFAMILY MULTIDRUG TRANSPORTER MFSC"/>
    <property type="match status" value="1"/>
</dbReference>
<feature type="compositionally biased region" description="Polar residues" evidence="8">
    <location>
        <begin position="1"/>
        <end position="18"/>
    </location>
</feature>
<dbReference type="GO" id="GO:0022857">
    <property type="term" value="F:transmembrane transporter activity"/>
    <property type="evidence" value="ECO:0007669"/>
    <property type="project" value="InterPro"/>
</dbReference>
<dbReference type="Pfam" id="PF07690">
    <property type="entry name" value="MFS_1"/>
    <property type="match status" value="1"/>
</dbReference>
<name>A0A1H2B9Y2_9BRAD</name>
<keyword evidence="5 9" id="KW-0812">Transmembrane</keyword>
<dbReference type="PROSITE" id="PS50850">
    <property type="entry name" value="MFS"/>
    <property type="match status" value="1"/>
</dbReference>
<protein>
    <submittedName>
        <fullName evidence="11">MFS transporter, DHA2 family, multidrug resistance protein</fullName>
    </submittedName>
</protein>
<evidence type="ECO:0000256" key="7">
    <source>
        <dbReference type="ARBA" id="ARBA00023136"/>
    </source>
</evidence>
<reference evidence="12" key="1">
    <citation type="submission" date="2016-10" db="EMBL/GenBank/DDBJ databases">
        <authorList>
            <person name="Varghese N."/>
            <person name="Submissions S."/>
        </authorList>
    </citation>
    <scope>NUCLEOTIDE SEQUENCE [LARGE SCALE GENOMIC DNA]</scope>
    <source>
        <strain evidence="12">GAS369</strain>
    </source>
</reference>
<dbReference type="Gene3D" id="1.20.1250.20">
    <property type="entry name" value="MFS general substrate transporter like domains"/>
    <property type="match status" value="1"/>
</dbReference>
<dbReference type="SUPFAM" id="SSF103473">
    <property type="entry name" value="MFS general substrate transporter"/>
    <property type="match status" value="1"/>
</dbReference>
<dbReference type="NCBIfam" id="TIGR00711">
    <property type="entry name" value="efflux_EmrB"/>
    <property type="match status" value="1"/>
</dbReference>
<keyword evidence="4" id="KW-1003">Cell membrane</keyword>
<feature type="transmembrane region" description="Helical" evidence="9">
    <location>
        <begin position="329"/>
        <end position="346"/>
    </location>
</feature>
<dbReference type="InterPro" id="IPR011701">
    <property type="entry name" value="MFS"/>
</dbReference>
<dbReference type="Gene3D" id="1.20.1720.10">
    <property type="entry name" value="Multidrug resistance protein D"/>
    <property type="match status" value="1"/>
</dbReference>